<comment type="caution">
    <text evidence="1">The sequence shown here is derived from an EMBL/GenBank/DDBJ whole genome shotgun (WGS) entry which is preliminary data.</text>
</comment>
<accession>A0AB74BKR0</accession>
<dbReference type="EMBL" id="RBTN01000179">
    <property type="protein sequence ID" value="RMT75236.1"/>
    <property type="molecule type" value="Genomic_DNA"/>
</dbReference>
<evidence type="ECO:0000313" key="2">
    <source>
        <dbReference type="Proteomes" id="UP000268636"/>
    </source>
</evidence>
<organism evidence="1 2">
    <name type="scientific">Pseudomonas savastanoi pv. nerii</name>
    <dbReference type="NCBI Taxonomy" id="360921"/>
    <lineage>
        <taxon>Bacteria</taxon>
        <taxon>Pseudomonadati</taxon>
        <taxon>Pseudomonadota</taxon>
        <taxon>Gammaproteobacteria</taxon>
        <taxon>Pseudomonadales</taxon>
        <taxon>Pseudomonadaceae</taxon>
        <taxon>Pseudomonas</taxon>
    </lineage>
</organism>
<protein>
    <submittedName>
        <fullName evidence="1">Uncharacterized protein</fullName>
    </submittedName>
</protein>
<evidence type="ECO:0000313" key="1">
    <source>
        <dbReference type="EMBL" id="RMT75236.1"/>
    </source>
</evidence>
<dbReference type="AlphaFoldDB" id="A0AB74BKR0"/>
<gene>
    <name evidence="1" type="ORF">ALP42_200167</name>
</gene>
<dbReference type="Proteomes" id="UP000268636">
    <property type="component" value="Unassembled WGS sequence"/>
</dbReference>
<proteinExistence type="predicted"/>
<name>A0AB74BKR0_PSESS</name>
<sequence length="201" mass="21739">MDHGSIGVFGLFRRPITHWVESVIDAFTKPIAHPDKPAGIVIAVLDPVSISRGHLQQITDFVVPILGSRRINSQTGKPALRGVAEGRHHPVWVSDTLRIAVAVETGKRVDLTQRVGHRCKVALGVVCIPSNIIHVSTRAIHTRNLPQGSIGPADRAGLGRTCQPSAGNTYCSFTQERNGHAQILEIGSAHRDVLCRVSSRP</sequence>
<reference evidence="1 2" key="1">
    <citation type="submission" date="2018-08" db="EMBL/GenBank/DDBJ databases">
        <title>Recombination of ecologically and evolutionarily significant loci maintains genetic cohesion in the Pseudomonas syringae species complex.</title>
        <authorList>
            <person name="Dillon M."/>
            <person name="Thakur S."/>
            <person name="Almeida R.N.D."/>
            <person name="Weir B.S."/>
            <person name="Guttman D.S."/>
        </authorList>
    </citation>
    <scope>NUCLEOTIDE SEQUENCE [LARGE SCALE GENOMIC DNA]</scope>
    <source>
        <strain evidence="1 2">ICMP 13786</strain>
    </source>
</reference>